<gene>
    <name evidence="1" type="ORF">SMRZ_LOCUS21159</name>
</gene>
<dbReference type="Proteomes" id="UP000277204">
    <property type="component" value="Unassembled WGS sequence"/>
</dbReference>
<evidence type="ECO:0000313" key="2">
    <source>
        <dbReference type="Proteomes" id="UP000277204"/>
    </source>
</evidence>
<name>A0A3P8CED3_9TREM</name>
<evidence type="ECO:0000313" key="1">
    <source>
        <dbReference type="EMBL" id="VDP38477.1"/>
    </source>
</evidence>
<dbReference type="EMBL" id="UZAI01018595">
    <property type="protein sequence ID" value="VDP38477.1"/>
    <property type="molecule type" value="Genomic_DNA"/>
</dbReference>
<sequence>MNVPLLQDIHLVYDVFVYQNNALSVDNNLLQT</sequence>
<organism evidence="1 2">
    <name type="scientific">Schistosoma margrebowiei</name>
    <dbReference type="NCBI Taxonomy" id="48269"/>
    <lineage>
        <taxon>Eukaryota</taxon>
        <taxon>Metazoa</taxon>
        <taxon>Spiralia</taxon>
        <taxon>Lophotrochozoa</taxon>
        <taxon>Platyhelminthes</taxon>
        <taxon>Trematoda</taxon>
        <taxon>Digenea</taxon>
        <taxon>Strigeidida</taxon>
        <taxon>Schistosomatoidea</taxon>
        <taxon>Schistosomatidae</taxon>
        <taxon>Schistosoma</taxon>
    </lineage>
</organism>
<keyword evidence="2" id="KW-1185">Reference proteome</keyword>
<accession>A0A3P8CED3</accession>
<protein>
    <submittedName>
        <fullName evidence="1">Uncharacterized protein</fullName>
    </submittedName>
</protein>
<dbReference type="AlphaFoldDB" id="A0A3P8CED3"/>
<proteinExistence type="predicted"/>
<reference evidence="1 2" key="1">
    <citation type="submission" date="2018-11" db="EMBL/GenBank/DDBJ databases">
        <authorList>
            <consortium name="Pathogen Informatics"/>
        </authorList>
    </citation>
    <scope>NUCLEOTIDE SEQUENCE [LARGE SCALE GENOMIC DNA]</scope>
    <source>
        <strain evidence="1 2">Zambia</strain>
    </source>
</reference>